<dbReference type="Proteomes" id="UP000076532">
    <property type="component" value="Unassembled WGS sequence"/>
</dbReference>
<gene>
    <name evidence="1" type="ORF">FIBSPDRAFT_121737</name>
</gene>
<sequence>MLSRWRLPSSLVPRYLPLPFAPTPICCPRRERITLPASSGSDPDVKCCCQQQPPWSRSVRHVIAGAPISIWHQNLVLLPALL</sequence>
<proteinExistence type="predicted"/>
<dbReference type="EMBL" id="KV417626">
    <property type="protein sequence ID" value="KZP13879.1"/>
    <property type="molecule type" value="Genomic_DNA"/>
</dbReference>
<dbReference type="AlphaFoldDB" id="A0A166CPP6"/>
<protein>
    <submittedName>
        <fullName evidence="1">Uncharacterized protein</fullName>
    </submittedName>
</protein>
<organism evidence="1 2">
    <name type="scientific">Athelia psychrophila</name>
    <dbReference type="NCBI Taxonomy" id="1759441"/>
    <lineage>
        <taxon>Eukaryota</taxon>
        <taxon>Fungi</taxon>
        <taxon>Dikarya</taxon>
        <taxon>Basidiomycota</taxon>
        <taxon>Agaricomycotina</taxon>
        <taxon>Agaricomycetes</taxon>
        <taxon>Agaricomycetidae</taxon>
        <taxon>Atheliales</taxon>
        <taxon>Atheliaceae</taxon>
        <taxon>Athelia</taxon>
    </lineage>
</organism>
<evidence type="ECO:0000313" key="2">
    <source>
        <dbReference type="Proteomes" id="UP000076532"/>
    </source>
</evidence>
<reference evidence="1 2" key="1">
    <citation type="journal article" date="2016" name="Mol. Biol. Evol.">
        <title>Comparative Genomics of Early-Diverging Mushroom-Forming Fungi Provides Insights into the Origins of Lignocellulose Decay Capabilities.</title>
        <authorList>
            <person name="Nagy L.G."/>
            <person name="Riley R."/>
            <person name="Tritt A."/>
            <person name="Adam C."/>
            <person name="Daum C."/>
            <person name="Floudas D."/>
            <person name="Sun H."/>
            <person name="Yadav J.S."/>
            <person name="Pangilinan J."/>
            <person name="Larsson K.H."/>
            <person name="Matsuura K."/>
            <person name="Barry K."/>
            <person name="Labutti K."/>
            <person name="Kuo R."/>
            <person name="Ohm R.A."/>
            <person name="Bhattacharya S.S."/>
            <person name="Shirouzu T."/>
            <person name="Yoshinaga Y."/>
            <person name="Martin F.M."/>
            <person name="Grigoriev I.V."/>
            <person name="Hibbett D.S."/>
        </authorList>
    </citation>
    <scope>NUCLEOTIDE SEQUENCE [LARGE SCALE GENOMIC DNA]</scope>
    <source>
        <strain evidence="1 2">CBS 109695</strain>
    </source>
</reference>
<keyword evidence="2" id="KW-1185">Reference proteome</keyword>
<name>A0A166CPP6_9AGAM</name>
<evidence type="ECO:0000313" key="1">
    <source>
        <dbReference type="EMBL" id="KZP13879.1"/>
    </source>
</evidence>
<accession>A0A166CPP6</accession>